<dbReference type="PROSITE" id="PS51257">
    <property type="entry name" value="PROKAR_LIPOPROTEIN"/>
    <property type="match status" value="1"/>
</dbReference>
<dbReference type="PANTHER" id="PTHR34700">
    <property type="entry name" value="POTASSIUM BINDING PROTEIN KBP"/>
    <property type="match status" value="1"/>
</dbReference>
<dbReference type="PROSITE" id="PS51782">
    <property type="entry name" value="LYSM"/>
    <property type="match status" value="1"/>
</dbReference>
<dbReference type="Pfam" id="PF01476">
    <property type="entry name" value="LysM"/>
    <property type="match status" value="1"/>
</dbReference>
<dbReference type="CDD" id="cd00118">
    <property type="entry name" value="LysM"/>
    <property type="match status" value="1"/>
</dbReference>
<dbReference type="AlphaFoldDB" id="A0A3B1B487"/>
<name>A0A3B1B487_9ZZZZ</name>
<dbReference type="SUPFAM" id="SSF54106">
    <property type="entry name" value="LysM domain"/>
    <property type="match status" value="1"/>
</dbReference>
<dbReference type="InterPro" id="IPR018392">
    <property type="entry name" value="LysM"/>
</dbReference>
<dbReference type="InterPro" id="IPR052196">
    <property type="entry name" value="Bact_Kbp"/>
</dbReference>
<feature type="domain" description="LysM" evidence="1">
    <location>
        <begin position="35"/>
        <end position="83"/>
    </location>
</feature>
<evidence type="ECO:0000313" key="2">
    <source>
        <dbReference type="EMBL" id="VAX06258.1"/>
    </source>
</evidence>
<proteinExistence type="predicted"/>
<reference evidence="2" key="1">
    <citation type="submission" date="2018-06" db="EMBL/GenBank/DDBJ databases">
        <authorList>
            <person name="Zhirakovskaya E."/>
        </authorList>
    </citation>
    <scope>NUCLEOTIDE SEQUENCE</scope>
</reference>
<protein>
    <submittedName>
        <fullName evidence="2">Uncharacterized protein with LysM domain, COG1652</fullName>
    </submittedName>
</protein>
<accession>A0A3B1B487</accession>
<sequence length="348" mass="38025">MPHSRLNSAGIVLGLLLSCSIFAAESVPLNPTHPDRHVVVKGDTLWDIAGKFLQHPWQWPEIWQANPQIANPHLIYPGDIIVLSFAGGKPRLSIQRGPGSRSIKLSPHMRSVPLDTSIPTIPMGDIQPFLAKNYALDKAELDAAPYVVGFKDEHIAGTTGKTIYVRSINTNEHSRYDVIRPGEPYKDADTGEILGYEGIYIGAAELQRTGDPASLYLLHTKQEVLPGDRLLPASNNATLKDFFPRVPVAEISGSIIDLFNGVNQIGQYNIVVLDRGTADGLTIGDVLAVDQRGETVFDRVDPNPQAKVTLPDEEAGILMVFRTFPRVSFGIIMSATTAINVLDKVRNP</sequence>
<dbReference type="EMBL" id="UOFX01000011">
    <property type="protein sequence ID" value="VAX06258.1"/>
    <property type="molecule type" value="Genomic_DNA"/>
</dbReference>
<gene>
    <name evidence="2" type="ORF">MNBD_GAMMA26-994</name>
</gene>
<organism evidence="2">
    <name type="scientific">hydrothermal vent metagenome</name>
    <dbReference type="NCBI Taxonomy" id="652676"/>
    <lineage>
        <taxon>unclassified sequences</taxon>
        <taxon>metagenomes</taxon>
        <taxon>ecological metagenomes</taxon>
    </lineage>
</organism>
<dbReference type="InterPro" id="IPR036779">
    <property type="entry name" value="LysM_dom_sf"/>
</dbReference>
<dbReference type="PANTHER" id="PTHR34700:SF4">
    <property type="entry name" value="PHAGE-LIKE ELEMENT PBSX PROTEIN XKDP"/>
    <property type="match status" value="1"/>
</dbReference>
<dbReference type="Gene3D" id="3.10.350.10">
    <property type="entry name" value="LysM domain"/>
    <property type="match status" value="1"/>
</dbReference>
<evidence type="ECO:0000259" key="1">
    <source>
        <dbReference type="PROSITE" id="PS51782"/>
    </source>
</evidence>
<dbReference type="SMART" id="SM00257">
    <property type="entry name" value="LysM"/>
    <property type="match status" value="1"/>
</dbReference>